<evidence type="ECO:0000313" key="2">
    <source>
        <dbReference type="Proteomes" id="UP000623776"/>
    </source>
</evidence>
<name>A0A8H9ILM7_9GAMM</name>
<dbReference type="AlphaFoldDB" id="A0A8H9ILM7"/>
<sequence>MKTADHWVLDNGTFLARTPSPLSKANRADAEWFLAGMLVIFPLLGIDASKQLAAKPPGHLQSKSSRR</sequence>
<proteinExistence type="predicted"/>
<protein>
    <submittedName>
        <fullName evidence="1">Uncharacterized protein</fullName>
    </submittedName>
</protein>
<dbReference type="EMBL" id="BMXN01000002">
    <property type="protein sequence ID" value="GHD55898.1"/>
    <property type="molecule type" value="Genomic_DNA"/>
</dbReference>
<evidence type="ECO:0000313" key="1">
    <source>
        <dbReference type="EMBL" id="GHD55898.1"/>
    </source>
</evidence>
<dbReference type="Proteomes" id="UP000623776">
    <property type="component" value="Unassembled WGS sequence"/>
</dbReference>
<keyword evidence="2" id="KW-1185">Reference proteome</keyword>
<reference evidence="2" key="1">
    <citation type="journal article" date="2019" name="Int. J. Syst. Evol. Microbiol.">
        <title>The Global Catalogue of Microorganisms (GCM) 10K type strain sequencing project: providing services to taxonomists for standard genome sequencing and annotation.</title>
        <authorList>
            <consortium name="The Broad Institute Genomics Platform"/>
            <consortium name="The Broad Institute Genome Sequencing Center for Infectious Disease"/>
            <person name="Wu L."/>
            <person name="Ma J."/>
        </authorList>
    </citation>
    <scope>NUCLEOTIDE SEQUENCE [LARGE SCALE GENOMIC DNA]</scope>
    <source>
        <strain evidence="2">KCTC 22154</strain>
    </source>
</reference>
<accession>A0A8H9ILM7</accession>
<gene>
    <name evidence="1" type="ORF">GCM10007157_06240</name>
</gene>
<organism evidence="1 2">
    <name type="scientific">Vreelandella hamiltonii</name>
    <dbReference type="NCBI Taxonomy" id="502829"/>
    <lineage>
        <taxon>Bacteria</taxon>
        <taxon>Pseudomonadati</taxon>
        <taxon>Pseudomonadota</taxon>
        <taxon>Gammaproteobacteria</taxon>
        <taxon>Oceanospirillales</taxon>
        <taxon>Halomonadaceae</taxon>
        <taxon>Vreelandella</taxon>
    </lineage>
</organism>
<comment type="caution">
    <text evidence="1">The sequence shown here is derived from an EMBL/GenBank/DDBJ whole genome shotgun (WGS) entry which is preliminary data.</text>
</comment>